<gene>
    <name evidence="3" type="ORF">DSPE1174_LOCUS20742</name>
</gene>
<proteinExistence type="predicted"/>
<accession>A0A7S2DB99</accession>
<evidence type="ECO:0000313" key="3">
    <source>
        <dbReference type="EMBL" id="CAD9449408.1"/>
    </source>
</evidence>
<evidence type="ECO:0000259" key="2">
    <source>
        <dbReference type="Pfam" id="PF12680"/>
    </source>
</evidence>
<dbReference type="Pfam" id="PF12680">
    <property type="entry name" value="SnoaL_2"/>
    <property type="match status" value="1"/>
</dbReference>
<protein>
    <recommendedName>
        <fullName evidence="2">SnoaL-like domain-containing protein</fullName>
    </recommendedName>
</protein>
<evidence type="ECO:0000256" key="1">
    <source>
        <dbReference type="SAM" id="SignalP"/>
    </source>
</evidence>
<dbReference type="PANTHER" id="PTHR33698:SF3">
    <property type="entry name" value="OS09G0266000 PROTEIN"/>
    <property type="match status" value="1"/>
</dbReference>
<reference evidence="3" key="1">
    <citation type="submission" date="2021-01" db="EMBL/GenBank/DDBJ databases">
        <authorList>
            <person name="Corre E."/>
            <person name="Pelletier E."/>
            <person name="Niang G."/>
            <person name="Scheremetjew M."/>
            <person name="Finn R."/>
            <person name="Kale V."/>
            <person name="Holt S."/>
            <person name="Cochrane G."/>
            <person name="Meng A."/>
            <person name="Brown T."/>
            <person name="Cohen L."/>
        </authorList>
    </citation>
    <scope>NUCLEOTIDE SEQUENCE</scope>
    <source>
        <strain evidence="3">CCMP1381</strain>
    </source>
</reference>
<feature type="signal peptide" evidence="1">
    <location>
        <begin position="1"/>
        <end position="16"/>
    </location>
</feature>
<name>A0A7S2DB99_9STRA</name>
<feature type="chain" id="PRO_5031554213" description="SnoaL-like domain-containing protein" evidence="1">
    <location>
        <begin position="17"/>
        <end position="236"/>
    </location>
</feature>
<keyword evidence="1" id="KW-0732">Signal</keyword>
<dbReference type="PANTHER" id="PTHR33698">
    <property type="entry name" value="NUCLEAR TRANSPORT FACTOR 2 (NTF2)-LIKE PROTEIN"/>
    <property type="match status" value="1"/>
</dbReference>
<dbReference type="AlphaFoldDB" id="A0A7S2DB99"/>
<dbReference type="Gene3D" id="3.10.450.50">
    <property type="match status" value="1"/>
</dbReference>
<dbReference type="SUPFAM" id="SSF54427">
    <property type="entry name" value="NTF2-like"/>
    <property type="match status" value="1"/>
</dbReference>
<dbReference type="EMBL" id="HBGS01040371">
    <property type="protein sequence ID" value="CAD9449408.1"/>
    <property type="molecule type" value="Transcribed_RNA"/>
</dbReference>
<feature type="domain" description="SnoaL-like" evidence="2">
    <location>
        <begin position="87"/>
        <end position="193"/>
    </location>
</feature>
<organism evidence="3">
    <name type="scientific">Octactis speculum</name>
    <dbReference type="NCBI Taxonomy" id="3111310"/>
    <lineage>
        <taxon>Eukaryota</taxon>
        <taxon>Sar</taxon>
        <taxon>Stramenopiles</taxon>
        <taxon>Ochrophyta</taxon>
        <taxon>Dictyochophyceae</taxon>
        <taxon>Dictyochales</taxon>
        <taxon>Dictyochaceae</taxon>
        <taxon>Octactis</taxon>
    </lineage>
</organism>
<dbReference type="InterPro" id="IPR032710">
    <property type="entry name" value="NTF2-like_dom_sf"/>
</dbReference>
<dbReference type="InterPro" id="IPR037401">
    <property type="entry name" value="SnoaL-like"/>
</dbReference>
<sequence>MTSPLILCLLVTPSSSLHFYRRSHEFLRSVSRADSPKRCSARTLLQSVVQTDSQPVVSDFSHPQNNTVHSQSMGVDNGEPVRSGSVVLALYEAFNNRDIVAAASYLEEDCLYEDLLLGPSTVCRGRDAFASALRFHPAFVTSWLFSGLPFTLPELRLIVDSVAEGVDTVGVEWHVEVGNTPIPLGRGLSQAKLNQETGKIQRVVDIAEAPWRVIGLALAPVVSVVVLIAELATMSE</sequence>